<organism evidence="2 3">
    <name type="scientific">Gossypium hirsutum</name>
    <name type="common">Upland cotton</name>
    <name type="synonym">Gossypium mexicanum</name>
    <dbReference type="NCBI Taxonomy" id="3635"/>
    <lineage>
        <taxon>Eukaryota</taxon>
        <taxon>Viridiplantae</taxon>
        <taxon>Streptophyta</taxon>
        <taxon>Embryophyta</taxon>
        <taxon>Tracheophyta</taxon>
        <taxon>Spermatophyta</taxon>
        <taxon>Magnoliopsida</taxon>
        <taxon>eudicotyledons</taxon>
        <taxon>Gunneridae</taxon>
        <taxon>Pentapetalae</taxon>
        <taxon>rosids</taxon>
        <taxon>malvids</taxon>
        <taxon>Malvales</taxon>
        <taxon>Malvaceae</taxon>
        <taxon>Malvoideae</taxon>
        <taxon>Gossypium</taxon>
    </lineage>
</organism>
<reference evidence="2" key="1">
    <citation type="journal article" date="2020" name="Nat. Genet.">
        <title>Genomic diversifications of five Gossypium allopolyploid species and their impact on cotton improvement.</title>
        <authorList>
            <person name="Chen Z.J."/>
            <person name="Sreedasyam A."/>
            <person name="Ando A."/>
            <person name="Song Q."/>
            <person name="De Santiago L.M."/>
            <person name="Hulse-Kemp A.M."/>
            <person name="Ding M."/>
            <person name="Ye W."/>
            <person name="Kirkbride R.C."/>
            <person name="Jenkins J."/>
            <person name="Plott C."/>
            <person name="Lovell J."/>
            <person name="Lin Y.M."/>
            <person name="Vaughn R."/>
            <person name="Liu B."/>
            <person name="Simpson S."/>
            <person name="Scheffler B.E."/>
            <person name="Wen L."/>
            <person name="Saski C.A."/>
            <person name="Grover C.E."/>
            <person name="Hu G."/>
            <person name="Conover J.L."/>
            <person name="Carlson J.W."/>
            <person name="Shu S."/>
            <person name="Boston L.B."/>
            <person name="Williams M."/>
            <person name="Peterson D.G."/>
            <person name="McGee K."/>
            <person name="Jones D.C."/>
            <person name="Wendel J.F."/>
            <person name="Stelly D.M."/>
            <person name="Grimwood J."/>
            <person name="Schmutz J."/>
        </authorList>
    </citation>
    <scope>NUCLEOTIDE SEQUENCE [LARGE SCALE GENOMIC DNA]</scope>
    <source>
        <strain evidence="2">cv. TM-1</strain>
    </source>
</reference>
<evidence type="ECO:0000256" key="1">
    <source>
        <dbReference type="SAM" id="MobiDB-lite"/>
    </source>
</evidence>
<dbReference type="Proteomes" id="UP000818029">
    <property type="component" value="Chromosome A06"/>
</dbReference>
<evidence type="ECO:0000313" key="3">
    <source>
        <dbReference type="RefSeq" id="XP_016755395.1"/>
    </source>
</evidence>
<name>A0A1U8PW69_GOSHI</name>
<dbReference type="PaxDb" id="3635-A0A1U8PW69"/>
<proteinExistence type="predicted"/>
<protein>
    <recommendedName>
        <fullName evidence="4">Gag-Pol polyprotein</fullName>
    </recommendedName>
</protein>
<feature type="compositionally biased region" description="Polar residues" evidence="1">
    <location>
        <begin position="49"/>
        <end position="69"/>
    </location>
</feature>
<dbReference type="RefSeq" id="XP_016755395.1">
    <property type="nucleotide sequence ID" value="XM_016899906.1"/>
</dbReference>
<dbReference type="OrthoDB" id="1103803at2759"/>
<feature type="compositionally biased region" description="Basic and acidic residues" evidence="1">
    <location>
        <begin position="1"/>
        <end position="20"/>
    </location>
</feature>
<feature type="compositionally biased region" description="Polar residues" evidence="1">
    <location>
        <begin position="23"/>
        <end position="40"/>
    </location>
</feature>
<dbReference type="AlphaFoldDB" id="A0A1U8PW69"/>
<sequence>MKERRKAAIESRNLKKRQMEKAYQSSSNGSKEFTTRSSASVGYLRRKNNQQNMASKAQTTPVASVGSTRPNRQECPQCGKCHLGECQENDRGFFKCGSLDHFIRDCPEMDDRGRKQDMKTSSASLKRMDWLASHGVVVDCGRKVIELRCGNGDVLRVGPDESDNLPMVILSLTAEKYLKKKYKLI</sequence>
<feature type="region of interest" description="Disordered" evidence="1">
    <location>
        <begin position="1"/>
        <end position="69"/>
    </location>
</feature>
<gene>
    <name evidence="3" type="primary">LOC107963358</name>
</gene>
<dbReference type="Gene3D" id="4.10.60.10">
    <property type="entry name" value="Zinc finger, CCHC-type"/>
    <property type="match status" value="1"/>
</dbReference>
<evidence type="ECO:0000313" key="2">
    <source>
        <dbReference type="Proteomes" id="UP000818029"/>
    </source>
</evidence>
<keyword evidence="2" id="KW-1185">Reference proteome</keyword>
<dbReference type="KEGG" id="ghi:107963358"/>
<accession>A0A1U8PW69</accession>
<dbReference type="GeneID" id="107963358"/>
<evidence type="ECO:0008006" key="4">
    <source>
        <dbReference type="Google" id="ProtNLM"/>
    </source>
</evidence>
<reference evidence="3" key="2">
    <citation type="submission" date="2025-08" db="UniProtKB">
        <authorList>
            <consortium name="RefSeq"/>
        </authorList>
    </citation>
    <scope>IDENTIFICATION</scope>
</reference>